<dbReference type="AlphaFoldDB" id="A0A066YXN7"/>
<dbReference type="PATRIC" id="fig|1348663.4.peg.5163"/>
<dbReference type="CDD" id="cd00090">
    <property type="entry name" value="HTH_ARSR"/>
    <property type="match status" value="1"/>
</dbReference>
<dbReference type="eggNOG" id="COG0640">
    <property type="taxonomic scope" value="Bacteria"/>
</dbReference>
<evidence type="ECO:0000313" key="2">
    <source>
        <dbReference type="EMBL" id="KDN82861.1"/>
    </source>
</evidence>
<dbReference type="Gene3D" id="1.10.10.10">
    <property type="entry name" value="Winged helix-like DNA-binding domain superfamily/Winged helix DNA-binding domain"/>
    <property type="match status" value="1"/>
</dbReference>
<dbReference type="InterPro" id="IPR036388">
    <property type="entry name" value="WH-like_DNA-bd_sf"/>
</dbReference>
<feature type="domain" description="HTH arsR-type" evidence="1">
    <location>
        <begin position="228"/>
        <end position="262"/>
    </location>
</feature>
<dbReference type="InterPro" id="IPR011991">
    <property type="entry name" value="ArsR-like_HTH"/>
</dbReference>
<comment type="caution">
    <text evidence="2">The sequence shown here is derived from an EMBL/GenBank/DDBJ whole genome shotgun (WGS) entry which is preliminary data.</text>
</comment>
<dbReference type="InterPro" id="IPR001845">
    <property type="entry name" value="HTH_ArsR_DNA-bd_dom"/>
</dbReference>
<dbReference type="HOGENOM" id="CLU_063235_0_1_11"/>
<accession>A0A066YXN7</accession>
<dbReference type="InterPro" id="IPR036390">
    <property type="entry name" value="WH_DNA-bd_sf"/>
</dbReference>
<dbReference type="SUPFAM" id="SSF46785">
    <property type="entry name" value="Winged helix' DNA-binding domain"/>
    <property type="match status" value="1"/>
</dbReference>
<name>A0A066YXN7_9ACTN</name>
<dbReference type="Proteomes" id="UP000027178">
    <property type="component" value="Unassembled WGS sequence"/>
</dbReference>
<dbReference type="GO" id="GO:0003700">
    <property type="term" value="F:DNA-binding transcription factor activity"/>
    <property type="evidence" value="ECO:0007669"/>
    <property type="project" value="InterPro"/>
</dbReference>
<organism evidence="2 3">
    <name type="scientific">Kitasatospora cheerisanensis KCTC 2395</name>
    <dbReference type="NCBI Taxonomy" id="1348663"/>
    <lineage>
        <taxon>Bacteria</taxon>
        <taxon>Bacillati</taxon>
        <taxon>Actinomycetota</taxon>
        <taxon>Actinomycetes</taxon>
        <taxon>Kitasatosporales</taxon>
        <taxon>Streptomycetaceae</taxon>
        <taxon>Kitasatospora</taxon>
    </lineage>
</organism>
<sequence>MGQWQVSTETLAACRFAFSPLVETVATLGILAEIRPEPWRRAWLATHQPAFHRHLAAAPHLADWLAERHAADWPAELRLPAPDPDADPRRLDLTGLAPDPALAELLDRTWQHVVHPEWPARLRALRADATARRRLAEQHGWAAALPALGPQHRWLSTGRLRLTVPEDERPDAELLFVPTGARHGWIAQGAGRVAVVYPTCAAPVAAPHTPPASLGRLLGSARAELLAGLDRPRDTGQLATLTGLSPATVGDHLTVLLDARLVARARSGTAGRYYRTALADALLSAQPG</sequence>
<reference evidence="2 3" key="1">
    <citation type="submission" date="2014-05" db="EMBL/GenBank/DDBJ databases">
        <title>Draft Genome Sequence of Kitasatospora cheerisanensis KCTC 2395.</title>
        <authorList>
            <person name="Nam D.H."/>
        </authorList>
    </citation>
    <scope>NUCLEOTIDE SEQUENCE [LARGE SCALE GENOMIC DNA]</scope>
    <source>
        <strain evidence="2 3">KCTC 2395</strain>
    </source>
</reference>
<evidence type="ECO:0000259" key="1">
    <source>
        <dbReference type="Pfam" id="PF01022"/>
    </source>
</evidence>
<protein>
    <recommendedName>
        <fullName evidence="1">HTH arsR-type domain-containing protein</fullName>
    </recommendedName>
</protein>
<keyword evidence="3" id="KW-1185">Reference proteome</keyword>
<dbReference type="EMBL" id="JNBY01000099">
    <property type="protein sequence ID" value="KDN82861.1"/>
    <property type="molecule type" value="Genomic_DNA"/>
</dbReference>
<dbReference type="Pfam" id="PF01022">
    <property type="entry name" value="HTH_5"/>
    <property type="match status" value="1"/>
</dbReference>
<proteinExistence type="predicted"/>
<gene>
    <name evidence="2" type="ORF">KCH_53340</name>
</gene>
<dbReference type="RefSeq" id="WP_035866718.1">
    <property type="nucleotide sequence ID" value="NZ_KK853997.1"/>
</dbReference>
<dbReference type="OrthoDB" id="3460651at2"/>
<evidence type="ECO:0000313" key="3">
    <source>
        <dbReference type="Proteomes" id="UP000027178"/>
    </source>
</evidence>